<proteinExistence type="predicted"/>
<dbReference type="EMBL" id="CM004396">
    <property type="protein sequence ID" value="OAY38551.1"/>
    <property type="molecule type" value="Genomic_DNA"/>
</dbReference>
<reference evidence="1" key="1">
    <citation type="submission" date="2016-02" db="EMBL/GenBank/DDBJ databases">
        <title>WGS assembly of Manihot esculenta.</title>
        <authorList>
            <person name="Bredeson J.V."/>
            <person name="Prochnik S.E."/>
            <person name="Lyons J.B."/>
            <person name="Schmutz J."/>
            <person name="Grimwood J."/>
            <person name="Vrebalov J."/>
            <person name="Bart R.S."/>
            <person name="Amuge T."/>
            <person name="Ferguson M.E."/>
            <person name="Green R."/>
            <person name="Putnam N."/>
            <person name="Stites J."/>
            <person name="Rounsley S."/>
            <person name="Rokhsar D.S."/>
        </authorList>
    </citation>
    <scope>NUCLEOTIDE SEQUENCE [LARGE SCALE GENOMIC DNA]</scope>
    <source>
        <tissue evidence="1">Leaf</tissue>
    </source>
</reference>
<dbReference type="AlphaFoldDB" id="A0A251JXY2"/>
<accession>A0A251JXY2</accession>
<evidence type="ECO:0000313" key="2">
    <source>
        <dbReference type="EMBL" id="OAY38551.1"/>
    </source>
</evidence>
<evidence type="ECO:0000313" key="1">
    <source>
        <dbReference type="EMBL" id="OAY38543.1"/>
    </source>
</evidence>
<protein>
    <submittedName>
        <fullName evidence="1">Uncharacterized protein</fullName>
    </submittedName>
</protein>
<gene>
    <name evidence="1" type="ORF">MANES_10G023000</name>
    <name evidence="2" type="ORF">MANES_10G023500</name>
</gene>
<sequence length="50" mass="5788">MKYIILPTHIEPTSFLLSEAFSLACNSEFLNDKCNLCPKKWFYASVVRAF</sequence>
<organism evidence="1">
    <name type="scientific">Manihot esculenta</name>
    <name type="common">Cassava</name>
    <name type="synonym">Jatropha manihot</name>
    <dbReference type="NCBI Taxonomy" id="3983"/>
    <lineage>
        <taxon>Eukaryota</taxon>
        <taxon>Viridiplantae</taxon>
        <taxon>Streptophyta</taxon>
        <taxon>Embryophyta</taxon>
        <taxon>Tracheophyta</taxon>
        <taxon>Spermatophyta</taxon>
        <taxon>Magnoliopsida</taxon>
        <taxon>eudicotyledons</taxon>
        <taxon>Gunneridae</taxon>
        <taxon>Pentapetalae</taxon>
        <taxon>rosids</taxon>
        <taxon>fabids</taxon>
        <taxon>Malpighiales</taxon>
        <taxon>Euphorbiaceae</taxon>
        <taxon>Crotonoideae</taxon>
        <taxon>Manihoteae</taxon>
        <taxon>Manihot</taxon>
    </lineage>
</organism>
<name>A0A251JXY2_MANES</name>
<dbReference type="EMBL" id="CM004396">
    <property type="protein sequence ID" value="OAY38543.1"/>
    <property type="molecule type" value="Genomic_DNA"/>
</dbReference>